<dbReference type="EMBL" id="CATOUU010000301">
    <property type="protein sequence ID" value="CAI9923967.1"/>
    <property type="molecule type" value="Genomic_DNA"/>
</dbReference>
<name>A0AA86TRG6_9EUKA</name>
<keyword evidence="3" id="KW-1185">Reference proteome</keyword>
<dbReference type="EMBL" id="CAXDID020000767">
    <property type="protein sequence ID" value="CAL6113524.1"/>
    <property type="molecule type" value="Genomic_DNA"/>
</dbReference>
<dbReference type="AlphaFoldDB" id="A0AA86TRG6"/>
<protein>
    <submittedName>
        <fullName evidence="2">Hypothetical_protein</fullName>
    </submittedName>
</protein>
<evidence type="ECO:0000313" key="3">
    <source>
        <dbReference type="Proteomes" id="UP001642409"/>
    </source>
</evidence>
<evidence type="ECO:0000313" key="1">
    <source>
        <dbReference type="EMBL" id="CAI9923967.1"/>
    </source>
</evidence>
<sequence length="118" mass="13403">MNTELVLEIEFVEMQYSTTSLKCIQIKGDVNKQISLNNECYQSQLKQTKNQIYNSIIGIDIGNDQSVKIQQTNAISTLSKEQIQTAICLNNIDYEMISASKRESGYKLAIINIVQQNH</sequence>
<accession>A0AA86TRG6</accession>
<proteinExistence type="predicted"/>
<organism evidence="1">
    <name type="scientific">Hexamita inflata</name>
    <dbReference type="NCBI Taxonomy" id="28002"/>
    <lineage>
        <taxon>Eukaryota</taxon>
        <taxon>Metamonada</taxon>
        <taxon>Diplomonadida</taxon>
        <taxon>Hexamitidae</taxon>
        <taxon>Hexamitinae</taxon>
        <taxon>Hexamita</taxon>
    </lineage>
</organism>
<evidence type="ECO:0000313" key="2">
    <source>
        <dbReference type="EMBL" id="CAL6113524.1"/>
    </source>
</evidence>
<gene>
    <name evidence="1" type="ORF">HINF_LOCUS11612</name>
    <name evidence="2" type="ORF">HINF_LOCUS77549</name>
</gene>
<dbReference type="Proteomes" id="UP001642409">
    <property type="component" value="Unassembled WGS sequence"/>
</dbReference>
<comment type="caution">
    <text evidence="1">The sequence shown here is derived from an EMBL/GenBank/DDBJ whole genome shotgun (WGS) entry which is preliminary data.</text>
</comment>
<reference evidence="2 3" key="2">
    <citation type="submission" date="2024-07" db="EMBL/GenBank/DDBJ databases">
        <authorList>
            <person name="Akdeniz Z."/>
        </authorList>
    </citation>
    <scope>NUCLEOTIDE SEQUENCE [LARGE SCALE GENOMIC DNA]</scope>
</reference>
<reference evidence="1" key="1">
    <citation type="submission" date="2023-06" db="EMBL/GenBank/DDBJ databases">
        <authorList>
            <person name="Kurt Z."/>
        </authorList>
    </citation>
    <scope>NUCLEOTIDE SEQUENCE</scope>
</reference>